<dbReference type="PANTHER" id="PTHR31984:SF17">
    <property type="entry name" value="TRANSCRIPTIONAL REGULATOR"/>
    <property type="match status" value="1"/>
</dbReference>
<dbReference type="Gene3D" id="3.40.1740.10">
    <property type="entry name" value="VC0467-like"/>
    <property type="match status" value="1"/>
</dbReference>
<evidence type="ECO:0000313" key="1">
    <source>
        <dbReference type="EMBL" id="HBJ08126.1"/>
    </source>
</evidence>
<sequence length="199" mass="22226">MRLGTEIFQVNRSLKDPYTGCLLVSEPCLNEVYFQRSVILLVDHDPLIGSMGLVLNKSSNLMLNTVIEGLENVPEIPVFCGGPMESDHLFYIHTLGRLVPGSIEIAEGLYIGGDIDVILSYIRSGNTVEGHIKFFLGYSGWEAGQLIDEIANIFWIVSEKVSPLFCICGDGEQSWRKAVVDLGEDYKSWLKYPRLPILN</sequence>
<name>A0A354M0T7_9BACT</name>
<dbReference type="Proteomes" id="UP000262954">
    <property type="component" value="Unassembled WGS sequence"/>
</dbReference>
<dbReference type="EMBL" id="DNWC01000052">
    <property type="protein sequence ID" value="HBJ08126.1"/>
    <property type="molecule type" value="Genomic_DNA"/>
</dbReference>
<dbReference type="RefSeq" id="WP_022600500.1">
    <property type="nucleotide sequence ID" value="NZ_AP028032.1"/>
</dbReference>
<comment type="caution">
    <text evidence="1">The sequence shown here is derived from an EMBL/GenBank/DDBJ whole genome shotgun (WGS) entry which is preliminary data.</text>
</comment>
<evidence type="ECO:0000313" key="2">
    <source>
        <dbReference type="Proteomes" id="UP000262954"/>
    </source>
</evidence>
<dbReference type="InterPro" id="IPR003774">
    <property type="entry name" value="AlgH-like"/>
</dbReference>
<dbReference type="Pfam" id="PF02622">
    <property type="entry name" value="DUF179"/>
    <property type="match status" value="1"/>
</dbReference>
<protein>
    <submittedName>
        <fullName evidence="1">YqgE/AlgH family protein</fullName>
    </submittedName>
</protein>
<proteinExistence type="predicted"/>
<gene>
    <name evidence="1" type="ORF">DDY73_03900</name>
</gene>
<dbReference type="GeneID" id="92928415"/>
<dbReference type="AlphaFoldDB" id="A0A354M0T7"/>
<accession>A0A354M0T7</accession>
<dbReference type="SUPFAM" id="SSF143456">
    <property type="entry name" value="VC0467-like"/>
    <property type="match status" value="1"/>
</dbReference>
<dbReference type="PANTHER" id="PTHR31984">
    <property type="entry name" value="TRANSPORTER, PUTATIVE (DUF179)-RELATED"/>
    <property type="match status" value="1"/>
</dbReference>
<reference evidence="1 2" key="1">
    <citation type="journal article" date="2018" name="Nat. Biotechnol.">
        <title>A standardized bacterial taxonomy based on genome phylogeny substantially revises the tree of life.</title>
        <authorList>
            <person name="Parks D.H."/>
            <person name="Chuvochina M."/>
            <person name="Waite D.W."/>
            <person name="Rinke C."/>
            <person name="Skarshewski A."/>
            <person name="Chaumeil P.A."/>
            <person name="Hugenholtz P."/>
        </authorList>
    </citation>
    <scope>NUCLEOTIDE SEQUENCE [LARGE SCALE GENOMIC DNA]</scope>
    <source>
        <strain evidence="1">UBA11482</strain>
    </source>
</reference>
<organism evidence="1 2">
    <name type="scientific">Coprobacter fastidiosus</name>
    <dbReference type="NCBI Taxonomy" id="1099853"/>
    <lineage>
        <taxon>Bacteria</taxon>
        <taxon>Pseudomonadati</taxon>
        <taxon>Bacteroidota</taxon>
        <taxon>Bacteroidia</taxon>
        <taxon>Bacteroidales</taxon>
        <taxon>Barnesiellaceae</taxon>
        <taxon>Coprobacter</taxon>
    </lineage>
</organism>